<keyword evidence="8 16" id="KW-0812">Transmembrane</keyword>
<evidence type="ECO:0000256" key="1">
    <source>
        <dbReference type="ARBA" id="ARBA00000618"/>
    </source>
</evidence>
<dbReference type="GO" id="GO:0055056">
    <property type="term" value="F:D-glucose transmembrane transporter activity"/>
    <property type="evidence" value="ECO:0007669"/>
    <property type="project" value="TreeGrafter"/>
</dbReference>
<comment type="catalytic activity">
    <reaction evidence="1">
        <text>D-glucose(out) = D-glucose(in)</text>
        <dbReference type="Rhea" id="RHEA:60376"/>
        <dbReference type="ChEBI" id="CHEBI:4167"/>
    </reaction>
</comment>
<dbReference type="InterPro" id="IPR003663">
    <property type="entry name" value="Sugar/inositol_transpt"/>
</dbReference>
<sequence length="735" mass="79351">MRTPAVSRSLVGCVTVCKCLYTCDLVSYGEIPHHDFVDGKLWVSWESFFQPVHAESLSYSMRKLNLLACFPGRALLVLLLSATVSLLGGLIFGYELGIISGALLQLQTDFHLSCFKQEVLVSAILIGALLASLAGGILIDRHGRRRAILVSNLVLLVGSLILTLARSLPVLVIGRMTVGFATSVSSMACCIYVSEMVAAHQRGLLVSLYEVGITVGILLSYALNYIFADVDEGWRYMFGLAIAPTVMQFLSILFLPVNPVKLSSWDSDCQKGLIPLQDTEDRAAAKREPYQEKNYSFLNLFRTRDNMRRRTLVGLGLVLFQQFTGQPNVLGYASKIFHSVGFQSNSSAILASVGLGAIKVVATLVAMALADKAGRRVLLMSGCVVMAISVTTIGLTSLMAPLAMARGCKAAAGPNASHSLTQPPPTHVVPQSAVSPVPPASGAVRSQAGPGFAATRSLTKVFASTQSKEVVPNSSLSQKRDLAGQSKKGTLESTGPPLGAAPWAQHTVLNWITLLSMMAFVSAFSIGFGPMTWLVLSEIYPTGIRGRAFAFCNSFNWAGNLLISLSFLDLIDAIGFSWMFLLYGLVGVMAVIFIYLFVPETKGQSLEEIDQQFSRKRYVCCCPSRSAGFGCFPLTPPEVCGTGLKQSLASAAEKIENLKFVAGLWDRVGELQRLHQQVTALSLAAVLLEGSSDTQEKWYKNQGSWSSRGDQHHNMGQEGQDWEEAGGDDSPVFSP</sequence>
<reference evidence="19" key="1">
    <citation type="submission" date="2019-10" db="EMBL/GenBank/DDBJ databases">
        <title>Corvus moneduloides (New Caledonian crow) genome, bCorMon1, primary haplotype.</title>
        <authorList>
            <person name="Rutz C."/>
            <person name="Fungtammasan C."/>
            <person name="Mountcastle J."/>
            <person name="Formenti G."/>
            <person name="Chow W."/>
            <person name="Howe K."/>
            <person name="Steele M.P."/>
            <person name="Fernandes J."/>
            <person name="Gilbert M.T.P."/>
            <person name="Fedrigo O."/>
            <person name="Jarvis E.D."/>
            <person name="Gemmell N."/>
        </authorList>
    </citation>
    <scope>NUCLEOTIDE SEQUENCE [LARGE SCALE GENOMIC DNA]</scope>
</reference>
<feature type="transmembrane region" description="Helical" evidence="16">
    <location>
        <begin position="349"/>
        <end position="370"/>
    </location>
</feature>
<feature type="transmembrane region" description="Helical" evidence="16">
    <location>
        <begin position="234"/>
        <end position="255"/>
    </location>
</feature>
<dbReference type="AlphaFoldDB" id="A0A8C3DCW0"/>
<evidence type="ECO:0000256" key="15">
    <source>
        <dbReference type="SAM" id="MobiDB-lite"/>
    </source>
</evidence>
<feature type="domain" description="Major facilitator superfamily (MFS) profile" evidence="17">
    <location>
        <begin position="81"/>
        <end position="602"/>
    </location>
</feature>
<evidence type="ECO:0000256" key="7">
    <source>
        <dbReference type="ARBA" id="ARBA00022597"/>
    </source>
</evidence>
<feature type="region of interest" description="Disordered" evidence="15">
    <location>
        <begin position="472"/>
        <end position="498"/>
    </location>
</feature>
<evidence type="ECO:0000256" key="6">
    <source>
        <dbReference type="ARBA" id="ARBA00022490"/>
    </source>
</evidence>
<dbReference type="PRINTS" id="PR00171">
    <property type="entry name" value="SUGRTRNSPORT"/>
</dbReference>
<keyword evidence="11" id="KW-0325">Glycoprotein</keyword>
<feature type="region of interest" description="Disordered" evidence="15">
    <location>
        <begin position="699"/>
        <end position="735"/>
    </location>
</feature>
<comment type="subcellular location">
    <subcellularLocation>
        <location evidence="3">Cytoplasm</location>
        <location evidence="3">Perinuclear region</location>
    </subcellularLocation>
    <subcellularLocation>
        <location evidence="2">Endomembrane system</location>
        <topology evidence="2">Multi-pass membrane protein</topology>
    </subcellularLocation>
</comment>
<feature type="transmembrane region" description="Helical" evidence="16">
    <location>
        <begin position="171"/>
        <end position="193"/>
    </location>
</feature>
<keyword evidence="7" id="KW-0762">Sugar transport</keyword>
<evidence type="ECO:0000256" key="5">
    <source>
        <dbReference type="ARBA" id="ARBA00022448"/>
    </source>
</evidence>
<dbReference type="PROSITE" id="PS00216">
    <property type="entry name" value="SUGAR_TRANSPORT_1"/>
    <property type="match status" value="1"/>
</dbReference>
<dbReference type="InterPro" id="IPR005828">
    <property type="entry name" value="MFS_sugar_transport-like"/>
</dbReference>
<feature type="region of interest" description="Disordered" evidence="15">
    <location>
        <begin position="413"/>
        <end position="440"/>
    </location>
</feature>
<feature type="transmembrane region" description="Helical" evidence="16">
    <location>
        <begin position="311"/>
        <end position="329"/>
    </location>
</feature>
<evidence type="ECO:0000256" key="4">
    <source>
        <dbReference type="ARBA" id="ARBA00007004"/>
    </source>
</evidence>
<proteinExistence type="inferred from homology"/>
<reference evidence="18" key="2">
    <citation type="submission" date="2025-08" db="UniProtKB">
        <authorList>
            <consortium name="Ensembl"/>
        </authorList>
    </citation>
    <scope>IDENTIFICATION</scope>
</reference>
<feature type="transmembrane region" description="Helical" evidence="16">
    <location>
        <begin position="574"/>
        <end position="598"/>
    </location>
</feature>
<dbReference type="Proteomes" id="UP000694553">
    <property type="component" value="Unassembled WGS sequence"/>
</dbReference>
<dbReference type="GO" id="GO:1904659">
    <property type="term" value="P:D-glucose transmembrane transport"/>
    <property type="evidence" value="ECO:0007669"/>
    <property type="project" value="TreeGrafter"/>
</dbReference>
<evidence type="ECO:0000256" key="12">
    <source>
        <dbReference type="ARBA" id="ARBA00037777"/>
    </source>
</evidence>
<dbReference type="InterPro" id="IPR005829">
    <property type="entry name" value="Sugar_transporter_CS"/>
</dbReference>
<keyword evidence="19" id="KW-1185">Reference proteome</keyword>
<dbReference type="InterPro" id="IPR020846">
    <property type="entry name" value="MFS_dom"/>
</dbReference>
<feature type="transmembrane region" description="Helical" evidence="16">
    <location>
        <begin position="548"/>
        <end position="568"/>
    </location>
</feature>
<dbReference type="Gene3D" id="1.20.1250.20">
    <property type="entry name" value="MFS general substrate transporter like domains"/>
    <property type="match status" value="2"/>
</dbReference>
<dbReference type="PANTHER" id="PTHR48023:SF7">
    <property type="entry name" value="SOLUTE CARRIER FAMILY 2, FACILITATED GLUCOSE TRANSPORTER MEMBER 10"/>
    <property type="match status" value="1"/>
</dbReference>
<dbReference type="InterPro" id="IPR036259">
    <property type="entry name" value="MFS_trans_sf"/>
</dbReference>
<dbReference type="Pfam" id="PF00083">
    <property type="entry name" value="Sugar_tr"/>
    <property type="match status" value="2"/>
</dbReference>
<evidence type="ECO:0000256" key="9">
    <source>
        <dbReference type="ARBA" id="ARBA00022989"/>
    </source>
</evidence>
<keyword evidence="10 16" id="KW-0472">Membrane</keyword>
<evidence type="ECO:0000313" key="19">
    <source>
        <dbReference type="Proteomes" id="UP000694553"/>
    </source>
</evidence>
<organism evidence="18 19">
    <name type="scientific">Corvus moneduloides</name>
    <name type="common">New Caledonian crow</name>
    <dbReference type="NCBI Taxonomy" id="1196302"/>
    <lineage>
        <taxon>Eukaryota</taxon>
        <taxon>Metazoa</taxon>
        <taxon>Chordata</taxon>
        <taxon>Craniata</taxon>
        <taxon>Vertebrata</taxon>
        <taxon>Euteleostomi</taxon>
        <taxon>Archelosauria</taxon>
        <taxon>Archosauria</taxon>
        <taxon>Dinosauria</taxon>
        <taxon>Saurischia</taxon>
        <taxon>Theropoda</taxon>
        <taxon>Coelurosauria</taxon>
        <taxon>Aves</taxon>
        <taxon>Neognathae</taxon>
        <taxon>Neoaves</taxon>
        <taxon>Telluraves</taxon>
        <taxon>Australaves</taxon>
        <taxon>Passeriformes</taxon>
        <taxon>Corvoidea</taxon>
        <taxon>Corvidae</taxon>
        <taxon>Corvus</taxon>
    </lineage>
</organism>
<evidence type="ECO:0000256" key="3">
    <source>
        <dbReference type="ARBA" id="ARBA00004556"/>
    </source>
</evidence>
<keyword evidence="5" id="KW-0813">Transport</keyword>
<feature type="transmembrane region" description="Helical" evidence="16">
    <location>
        <begin position="74"/>
        <end position="99"/>
    </location>
</feature>
<evidence type="ECO:0000256" key="2">
    <source>
        <dbReference type="ARBA" id="ARBA00004127"/>
    </source>
</evidence>
<comment type="function">
    <text evidence="12">Facilitative glucose transporter required for the development of the cardiovascular system.</text>
</comment>
<dbReference type="GO" id="GO:0016020">
    <property type="term" value="C:membrane"/>
    <property type="evidence" value="ECO:0007669"/>
    <property type="project" value="InterPro"/>
</dbReference>
<comment type="similarity">
    <text evidence="4">Belongs to the major facilitator superfamily. Sugar transporter (TC 2.A.1.1) family. Glucose transporter subfamily.</text>
</comment>
<dbReference type="PANTHER" id="PTHR48023">
    <property type="entry name" value="D-XYLOSE-PROTON SYMPORTER-LIKE 2"/>
    <property type="match status" value="1"/>
</dbReference>
<feature type="transmembrane region" description="Helical" evidence="16">
    <location>
        <begin position="511"/>
        <end position="536"/>
    </location>
</feature>
<dbReference type="FunFam" id="1.20.1250.20:FF:000790">
    <property type="entry name" value="Solute carrier family 2 member 10"/>
    <property type="match status" value="1"/>
</dbReference>
<evidence type="ECO:0000259" key="17">
    <source>
        <dbReference type="PROSITE" id="PS50850"/>
    </source>
</evidence>
<feature type="transmembrane region" description="Helical" evidence="16">
    <location>
        <begin position="119"/>
        <end position="139"/>
    </location>
</feature>
<keyword evidence="9 16" id="KW-1133">Transmembrane helix</keyword>
<feature type="transmembrane region" description="Helical" evidence="16">
    <location>
        <begin position="205"/>
        <end position="228"/>
    </location>
</feature>
<feature type="compositionally biased region" description="Low complexity" evidence="15">
    <location>
        <begin position="428"/>
        <end position="440"/>
    </location>
</feature>
<accession>A0A8C3DCW0</accession>
<feature type="transmembrane region" description="Helical" evidence="16">
    <location>
        <begin position="377"/>
        <end position="400"/>
    </location>
</feature>
<dbReference type="OMA" id="GCYRIPV"/>
<evidence type="ECO:0000313" key="18">
    <source>
        <dbReference type="Ensembl" id="ENSCMUP00000005066.2"/>
    </source>
</evidence>
<name>A0A8C3DCW0_CORMO</name>
<protein>
    <recommendedName>
        <fullName evidence="13">Solute carrier family 2, facilitated glucose transporter member 10</fullName>
    </recommendedName>
    <alternativeName>
        <fullName evidence="14">Glucose transporter type 10</fullName>
    </alternativeName>
</protein>
<evidence type="ECO:0000256" key="13">
    <source>
        <dbReference type="ARBA" id="ARBA00039240"/>
    </source>
</evidence>
<evidence type="ECO:0000256" key="14">
    <source>
        <dbReference type="ARBA" id="ARBA00042909"/>
    </source>
</evidence>
<feature type="transmembrane region" description="Helical" evidence="16">
    <location>
        <begin position="146"/>
        <end position="165"/>
    </location>
</feature>
<evidence type="ECO:0000256" key="10">
    <source>
        <dbReference type="ARBA" id="ARBA00023136"/>
    </source>
</evidence>
<dbReference type="SUPFAM" id="SSF103473">
    <property type="entry name" value="MFS general substrate transporter"/>
    <property type="match status" value="2"/>
</dbReference>
<dbReference type="InterPro" id="IPR050820">
    <property type="entry name" value="MFS_Sugar_Transporter"/>
</dbReference>
<keyword evidence="6" id="KW-0963">Cytoplasm</keyword>
<dbReference type="PROSITE" id="PS50850">
    <property type="entry name" value="MFS"/>
    <property type="match status" value="1"/>
</dbReference>
<dbReference type="CDD" id="cd17436">
    <property type="entry name" value="MFS_GLUT10_Class3"/>
    <property type="match status" value="1"/>
</dbReference>
<dbReference type="GO" id="GO:0072359">
    <property type="term" value="P:circulatory system development"/>
    <property type="evidence" value="ECO:0007669"/>
    <property type="project" value="TreeGrafter"/>
</dbReference>
<evidence type="ECO:0000256" key="11">
    <source>
        <dbReference type="ARBA" id="ARBA00023180"/>
    </source>
</evidence>
<gene>
    <name evidence="18" type="primary">SLC2A10</name>
</gene>
<dbReference type="GO" id="GO:0048471">
    <property type="term" value="C:perinuclear region of cytoplasm"/>
    <property type="evidence" value="ECO:0007669"/>
    <property type="project" value="UniProtKB-SubCell"/>
</dbReference>
<evidence type="ECO:0000256" key="8">
    <source>
        <dbReference type="ARBA" id="ARBA00022692"/>
    </source>
</evidence>
<accession>A0A8U7NHT0</accession>
<dbReference type="GO" id="GO:0012505">
    <property type="term" value="C:endomembrane system"/>
    <property type="evidence" value="ECO:0007669"/>
    <property type="project" value="UniProtKB-SubCell"/>
</dbReference>
<evidence type="ECO:0000256" key="16">
    <source>
        <dbReference type="SAM" id="Phobius"/>
    </source>
</evidence>
<reference evidence="18" key="3">
    <citation type="submission" date="2025-09" db="UniProtKB">
        <authorList>
            <consortium name="Ensembl"/>
        </authorList>
    </citation>
    <scope>IDENTIFICATION</scope>
</reference>
<dbReference type="FunFam" id="1.20.1250.20:FF:000164">
    <property type="entry name" value="solute carrier family 2, facilitated glucose transporter member 10"/>
    <property type="match status" value="1"/>
</dbReference>
<dbReference type="Ensembl" id="ENSCMUT00000005468.2">
    <property type="protein sequence ID" value="ENSCMUP00000005066.2"/>
    <property type="gene ID" value="ENSCMUG00000003397.2"/>
</dbReference>